<gene>
    <name evidence="2" type="ORF">BCR44DRAFT_117719</name>
</gene>
<organism evidence="2 3">
    <name type="scientific">Catenaria anguillulae PL171</name>
    <dbReference type="NCBI Taxonomy" id="765915"/>
    <lineage>
        <taxon>Eukaryota</taxon>
        <taxon>Fungi</taxon>
        <taxon>Fungi incertae sedis</taxon>
        <taxon>Blastocladiomycota</taxon>
        <taxon>Blastocladiomycetes</taxon>
        <taxon>Blastocladiales</taxon>
        <taxon>Catenariaceae</taxon>
        <taxon>Catenaria</taxon>
    </lineage>
</organism>
<dbReference type="EMBL" id="MCFL01000057">
    <property type="protein sequence ID" value="ORZ31605.1"/>
    <property type="molecule type" value="Genomic_DNA"/>
</dbReference>
<keyword evidence="1" id="KW-1133">Transmembrane helix</keyword>
<dbReference type="InterPro" id="IPR033579">
    <property type="entry name" value="TMEM128"/>
</dbReference>
<proteinExistence type="predicted"/>
<accession>A0A1Y2HAS6</accession>
<dbReference type="PANTHER" id="PTHR31134">
    <property type="entry name" value="TRANSMEMBRANE PROTEIN 128"/>
    <property type="match status" value="1"/>
</dbReference>
<comment type="caution">
    <text evidence="2">The sequence shown here is derived from an EMBL/GenBank/DDBJ whole genome shotgun (WGS) entry which is preliminary data.</text>
</comment>
<dbReference type="Pfam" id="PF20479">
    <property type="entry name" value="TMEM128"/>
    <property type="match status" value="1"/>
</dbReference>
<evidence type="ECO:0000256" key="1">
    <source>
        <dbReference type="SAM" id="Phobius"/>
    </source>
</evidence>
<evidence type="ECO:0000313" key="2">
    <source>
        <dbReference type="EMBL" id="ORZ31605.1"/>
    </source>
</evidence>
<evidence type="ECO:0008006" key="4">
    <source>
        <dbReference type="Google" id="ProtNLM"/>
    </source>
</evidence>
<sequence length="164" mass="17856">MNRSSIRQRTAGVSTVDESSSSLLAADNRDAAVEPKTLTQQIAARVPSLLWLSAAIAVCIYSELIGTIRDGHINWTAGILCIISFSLSVLTFLYLNIWVPYVERRTVDLKRWEVTAPTAIPFATASGVAGFVCATVALWPAYHILTLPLLFILFMGFVGLVSLV</sequence>
<keyword evidence="1" id="KW-0472">Membrane</keyword>
<protein>
    <recommendedName>
        <fullName evidence="4">Transmembrane protein</fullName>
    </recommendedName>
</protein>
<evidence type="ECO:0000313" key="3">
    <source>
        <dbReference type="Proteomes" id="UP000193411"/>
    </source>
</evidence>
<name>A0A1Y2HAS6_9FUNG</name>
<feature type="transmembrane region" description="Helical" evidence="1">
    <location>
        <begin position="119"/>
        <end position="139"/>
    </location>
</feature>
<feature type="transmembrane region" description="Helical" evidence="1">
    <location>
        <begin position="145"/>
        <end position="163"/>
    </location>
</feature>
<feature type="transmembrane region" description="Helical" evidence="1">
    <location>
        <begin position="75"/>
        <end position="99"/>
    </location>
</feature>
<dbReference type="OrthoDB" id="58903at2759"/>
<feature type="transmembrane region" description="Helical" evidence="1">
    <location>
        <begin position="49"/>
        <end position="69"/>
    </location>
</feature>
<dbReference type="AlphaFoldDB" id="A0A1Y2HAS6"/>
<dbReference type="Proteomes" id="UP000193411">
    <property type="component" value="Unassembled WGS sequence"/>
</dbReference>
<dbReference type="PANTHER" id="PTHR31134:SF1">
    <property type="entry name" value="TRANSMEMBRANE PROTEIN 128"/>
    <property type="match status" value="1"/>
</dbReference>
<keyword evidence="1" id="KW-0812">Transmembrane</keyword>
<reference evidence="2 3" key="1">
    <citation type="submission" date="2016-07" db="EMBL/GenBank/DDBJ databases">
        <title>Pervasive Adenine N6-methylation of Active Genes in Fungi.</title>
        <authorList>
            <consortium name="DOE Joint Genome Institute"/>
            <person name="Mondo S.J."/>
            <person name="Dannebaum R.O."/>
            <person name="Kuo R.C."/>
            <person name="Labutti K."/>
            <person name="Haridas S."/>
            <person name="Kuo A."/>
            <person name="Salamov A."/>
            <person name="Ahrendt S.R."/>
            <person name="Lipzen A."/>
            <person name="Sullivan W."/>
            <person name="Andreopoulos W.B."/>
            <person name="Clum A."/>
            <person name="Lindquist E."/>
            <person name="Daum C."/>
            <person name="Ramamoorthy G.K."/>
            <person name="Gryganskyi A."/>
            <person name="Culley D."/>
            <person name="Magnuson J.K."/>
            <person name="James T.Y."/>
            <person name="O'Malley M.A."/>
            <person name="Stajich J.E."/>
            <person name="Spatafora J.W."/>
            <person name="Visel A."/>
            <person name="Grigoriev I.V."/>
        </authorList>
    </citation>
    <scope>NUCLEOTIDE SEQUENCE [LARGE SCALE GENOMIC DNA]</scope>
    <source>
        <strain evidence="2 3">PL171</strain>
    </source>
</reference>
<keyword evidence="3" id="KW-1185">Reference proteome</keyword>